<accession>B7AWB1</accession>
<keyword evidence="4 5" id="KW-0472">Membrane</keyword>
<protein>
    <recommendedName>
        <fullName evidence="6">ABC-2 type transporter transmembrane domain-containing protein</fullName>
    </recommendedName>
</protein>
<feature type="transmembrane region" description="Helical" evidence="5">
    <location>
        <begin position="269"/>
        <end position="288"/>
    </location>
</feature>
<reference evidence="7 8" key="1">
    <citation type="submission" date="2008-11" db="EMBL/GenBank/DDBJ databases">
        <title>Draft genome sequence of Bacteroides pectinophilus (ATCC 43243).</title>
        <authorList>
            <person name="Sudarsanam P."/>
            <person name="Ley R."/>
            <person name="Guruge J."/>
            <person name="Turnbaugh P.J."/>
            <person name="Mahowald M."/>
            <person name="Liep D."/>
            <person name="Gordon J."/>
        </authorList>
    </citation>
    <scope>NUCLEOTIDE SEQUENCE [LARGE SCALE GENOMIC DNA]</scope>
    <source>
        <strain evidence="7 8">ATCC 43243</strain>
    </source>
</reference>
<feature type="transmembrane region" description="Helical" evidence="5">
    <location>
        <begin position="300"/>
        <end position="321"/>
    </location>
</feature>
<organism evidence="7 8">
    <name type="scientific">[Bacteroides] pectinophilus ATCC 43243</name>
    <dbReference type="NCBI Taxonomy" id="483218"/>
    <lineage>
        <taxon>Bacteria</taxon>
        <taxon>Bacillati</taxon>
        <taxon>Bacillota</taxon>
        <taxon>Clostridia</taxon>
        <taxon>Eubacteriales</taxon>
    </lineage>
</organism>
<feature type="domain" description="ABC-2 type transporter transmembrane" evidence="6">
    <location>
        <begin position="44"/>
        <end position="409"/>
    </location>
</feature>
<dbReference type="InterPro" id="IPR013525">
    <property type="entry name" value="ABC2_TM"/>
</dbReference>
<feature type="transmembrane region" description="Helical" evidence="5">
    <location>
        <begin position="389"/>
        <end position="409"/>
    </location>
</feature>
<evidence type="ECO:0000259" key="6">
    <source>
        <dbReference type="Pfam" id="PF12698"/>
    </source>
</evidence>
<dbReference type="PROSITE" id="PS51257">
    <property type="entry name" value="PROKAR_LIPOPROTEIN"/>
    <property type="match status" value="1"/>
</dbReference>
<keyword evidence="8" id="KW-1185">Reference proteome</keyword>
<keyword evidence="3 5" id="KW-1133">Transmembrane helix</keyword>
<feature type="transmembrane region" description="Helical" evidence="5">
    <location>
        <begin position="333"/>
        <end position="354"/>
    </location>
</feature>
<dbReference type="Gene3D" id="3.40.1710.10">
    <property type="entry name" value="abc type-2 transporter like domain"/>
    <property type="match status" value="1"/>
</dbReference>
<evidence type="ECO:0000256" key="4">
    <source>
        <dbReference type="ARBA" id="ARBA00023136"/>
    </source>
</evidence>
<evidence type="ECO:0000256" key="2">
    <source>
        <dbReference type="ARBA" id="ARBA00022692"/>
    </source>
</evidence>
<feature type="transmembrane region" description="Helical" evidence="5">
    <location>
        <begin position="20"/>
        <end position="44"/>
    </location>
</feature>
<evidence type="ECO:0000256" key="3">
    <source>
        <dbReference type="ARBA" id="ARBA00022989"/>
    </source>
</evidence>
<dbReference type="Proteomes" id="UP000003136">
    <property type="component" value="Unassembled WGS sequence"/>
</dbReference>
<feature type="transmembrane region" description="Helical" evidence="5">
    <location>
        <begin position="366"/>
        <end position="383"/>
    </location>
</feature>
<reference evidence="7 8" key="2">
    <citation type="submission" date="2008-11" db="EMBL/GenBank/DDBJ databases">
        <authorList>
            <person name="Fulton L."/>
            <person name="Clifton S."/>
            <person name="Fulton B."/>
            <person name="Xu J."/>
            <person name="Minx P."/>
            <person name="Pepin K.H."/>
            <person name="Johnson M."/>
            <person name="Bhonagiri V."/>
            <person name="Nash W.E."/>
            <person name="Mardis E.R."/>
            <person name="Wilson R.K."/>
        </authorList>
    </citation>
    <scope>NUCLEOTIDE SEQUENCE [LARGE SCALE GENOMIC DNA]</scope>
    <source>
        <strain evidence="7 8">ATCC 43243</strain>
    </source>
</reference>
<gene>
    <name evidence="7" type="ORF">BACPEC_03011</name>
</gene>
<evidence type="ECO:0000256" key="5">
    <source>
        <dbReference type="SAM" id="Phobius"/>
    </source>
</evidence>
<dbReference type="eggNOG" id="COG0842">
    <property type="taxonomic scope" value="Bacteria"/>
</dbReference>
<sequence length="415" mass="44472">MNIQLNKILLFFSLQIKAAFRMIPVILATTACFASITGLAAFAGTKLLYSSSHKEPLNVALVLPEDSDRYTRAAFSFINEIDTVKNQCSFTEMSEDDAFNNMRDGSVDAIILVPGQFIEHIMNGTNTPAQVILPKSGSTSSSPLFRELVNAGVGDLAIAQAGIYAVDDYCGRYGLKDEIAAAELYLNDKYLSHALDRSVYFSKETISSTGSLTLIQFYFCTGAVLLIMLSSISCISLLRSENSCTQAAIKRNGVPYIISSACRFSAVSAAYLILILIIAGIAITAAELSPQVRYTLQDVFTAFGPSSVLMLAFALPAIFSLSQMLLSLSDNTGAGIILLFIMTVLMVFLAGGLVPKAFLPSVLQKSAVLVPATYIIGAFRGVLCNNIDLSCITGCLAVCILSACITTLAHKLDMP</sequence>
<evidence type="ECO:0000313" key="8">
    <source>
        <dbReference type="Proteomes" id="UP000003136"/>
    </source>
</evidence>
<dbReference type="HOGENOM" id="CLU_057287_0_0_9"/>
<dbReference type="GO" id="GO:0140359">
    <property type="term" value="F:ABC-type transporter activity"/>
    <property type="evidence" value="ECO:0007669"/>
    <property type="project" value="InterPro"/>
</dbReference>
<dbReference type="AlphaFoldDB" id="B7AWB1"/>
<dbReference type="STRING" id="483218.BACPEC_03011"/>
<comment type="caution">
    <text evidence="7">The sequence shown here is derived from an EMBL/GenBank/DDBJ whole genome shotgun (WGS) entry which is preliminary data.</text>
</comment>
<feature type="transmembrane region" description="Helical" evidence="5">
    <location>
        <begin position="217"/>
        <end position="238"/>
    </location>
</feature>
<keyword evidence="2 5" id="KW-0812">Transmembrane</keyword>
<proteinExistence type="predicted"/>
<dbReference type="EMBL" id="ABVQ01000037">
    <property type="protein sequence ID" value="EEC56502.1"/>
    <property type="molecule type" value="Genomic_DNA"/>
</dbReference>
<comment type="subcellular location">
    <subcellularLocation>
        <location evidence="1">Membrane</location>
        <topology evidence="1">Multi-pass membrane protein</topology>
    </subcellularLocation>
</comment>
<name>B7AWB1_9FIRM</name>
<dbReference type="Pfam" id="PF12698">
    <property type="entry name" value="ABC2_membrane_3"/>
    <property type="match status" value="1"/>
</dbReference>
<dbReference type="GO" id="GO:0016020">
    <property type="term" value="C:membrane"/>
    <property type="evidence" value="ECO:0007669"/>
    <property type="project" value="UniProtKB-SubCell"/>
</dbReference>
<evidence type="ECO:0000256" key="1">
    <source>
        <dbReference type="ARBA" id="ARBA00004141"/>
    </source>
</evidence>
<evidence type="ECO:0000313" key="7">
    <source>
        <dbReference type="EMBL" id="EEC56502.1"/>
    </source>
</evidence>